<protein>
    <submittedName>
        <fullName evidence="2">Uncharacterized protein</fullName>
    </submittedName>
</protein>
<evidence type="ECO:0000256" key="1">
    <source>
        <dbReference type="SAM" id="MobiDB-lite"/>
    </source>
</evidence>
<feature type="region of interest" description="Disordered" evidence="1">
    <location>
        <begin position="1"/>
        <end position="27"/>
    </location>
</feature>
<dbReference type="Proteomes" id="UP000291084">
    <property type="component" value="Chromosome 6"/>
</dbReference>
<dbReference type="AlphaFoldDB" id="A0A0S3SC09"/>
<reference evidence="2 3" key="1">
    <citation type="journal article" date="2015" name="Sci. Rep.">
        <title>The power of single molecule real-time sequencing technology in the de novo assembly of a eukaryotic genome.</title>
        <authorList>
            <person name="Sakai H."/>
            <person name="Naito K."/>
            <person name="Ogiso-Tanaka E."/>
            <person name="Takahashi Y."/>
            <person name="Iseki K."/>
            <person name="Muto C."/>
            <person name="Satou K."/>
            <person name="Teruya K."/>
            <person name="Shiroma A."/>
            <person name="Shimoji M."/>
            <person name="Hirano T."/>
            <person name="Itoh T."/>
            <person name="Kaga A."/>
            <person name="Tomooka N."/>
        </authorList>
    </citation>
    <scope>NUCLEOTIDE SEQUENCE [LARGE SCALE GENOMIC DNA]</scope>
    <source>
        <strain evidence="3">cv. Shumari</strain>
    </source>
</reference>
<evidence type="ECO:0000313" key="3">
    <source>
        <dbReference type="Proteomes" id="UP000291084"/>
    </source>
</evidence>
<evidence type="ECO:0000313" key="2">
    <source>
        <dbReference type="EMBL" id="BAT90371.1"/>
    </source>
</evidence>
<accession>A0A0S3SC09</accession>
<organism evidence="2 3">
    <name type="scientific">Vigna angularis var. angularis</name>
    <dbReference type="NCBI Taxonomy" id="157739"/>
    <lineage>
        <taxon>Eukaryota</taxon>
        <taxon>Viridiplantae</taxon>
        <taxon>Streptophyta</taxon>
        <taxon>Embryophyta</taxon>
        <taxon>Tracheophyta</taxon>
        <taxon>Spermatophyta</taxon>
        <taxon>Magnoliopsida</taxon>
        <taxon>eudicotyledons</taxon>
        <taxon>Gunneridae</taxon>
        <taxon>Pentapetalae</taxon>
        <taxon>rosids</taxon>
        <taxon>fabids</taxon>
        <taxon>Fabales</taxon>
        <taxon>Fabaceae</taxon>
        <taxon>Papilionoideae</taxon>
        <taxon>50 kb inversion clade</taxon>
        <taxon>NPAAA clade</taxon>
        <taxon>indigoferoid/millettioid clade</taxon>
        <taxon>Phaseoleae</taxon>
        <taxon>Vigna</taxon>
    </lineage>
</organism>
<name>A0A0S3SC09_PHAAN</name>
<gene>
    <name evidence="2" type="primary">Vigan.06G160400</name>
    <name evidence="2" type="ORF">VIGAN_06160400</name>
</gene>
<dbReference type="EMBL" id="AP015039">
    <property type="protein sequence ID" value="BAT90371.1"/>
    <property type="molecule type" value="Genomic_DNA"/>
</dbReference>
<feature type="non-terminal residue" evidence="2">
    <location>
        <position position="110"/>
    </location>
</feature>
<feature type="compositionally biased region" description="Basic and acidic residues" evidence="1">
    <location>
        <begin position="11"/>
        <end position="27"/>
    </location>
</feature>
<sequence length="110" mass="11857">MQRSGTGREAGGTKRDSERAPSSLGRREDDAVFGSFANVGAAATVNRNRLEGLRTSDGLQRCPAALRQAIRRTSLARTPFLQLSRALSLGHSLPLNVRAASLSTMLEMNF</sequence>
<keyword evidence="3" id="KW-1185">Reference proteome</keyword>
<proteinExistence type="predicted"/>